<gene>
    <name evidence="5" type="ORF">AB6A40_001741</name>
</gene>
<feature type="domain" description="Target of rapamycin complex 2 subunit MAPKAP1-like Ras-binding" evidence="4">
    <location>
        <begin position="283"/>
        <end position="361"/>
    </location>
</feature>
<protein>
    <recommendedName>
        <fullName evidence="7">Sin1 middle CRIM domain-containing protein</fullName>
    </recommendedName>
</protein>
<evidence type="ECO:0000259" key="3">
    <source>
        <dbReference type="Pfam" id="PF16978"/>
    </source>
</evidence>
<evidence type="ECO:0000259" key="4">
    <source>
        <dbReference type="Pfam" id="PF25322"/>
    </source>
</evidence>
<dbReference type="Pfam" id="PF25322">
    <property type="entry name" value="RBD_SIN1"/>
    <property type="match status" value="1"/>
</dbReference>
<dbReference type="InterPro" id="IPR031567">
    <property type="entry name" value="CRIM_dom"/>
</dbReference>
<feature type="region of interest" description="Disordered" evidence="2">
    <location>
        <begin position="81"/>
        <end position="108"/>
    </location>
</feature>
<dbReference type="PANTHER" id="PTHR13335:SF1">
    <property type="entry name" value="TARGET OF RAPAMYCIN COMPLEX 2 SUBUNIT MAPKAP1"/>
    <property type="match status" value="1"/>
</dbReference>
<feature type="region of interest" description="Disordered" evidence="2">
    <location>
        <begin position="366"/>
        <end position="399"/>
    </location>
</feature>
<feature type="compositionally biased region" description="Low complexity" evidence="2">
    <location>
        <begin position="90"/>
        <end position="100"/>
    </location>
</feature>
<keyword evidence="6" id="KW-1185">Reference proteome</keyword>
<evidence type="ECO:0000313" key="5">
    <source>
        <dbReference type="EMBL" id="MFH4975032.1"/>
    </source>
</evidence>
<feature type="region of interest" description="Disordered" evidence="2">
    <location>
        <begin position="33"/>
        <end position="63"/>
    </location>
</feature>
<organism evidence="5 6">
    <name type="scientific">Gnathostoma spinigerum</name>
    <dbReference type="NCBI Taxonomy" id="75299"/>
    <lineage>
        <taxon>Eukaryota</taxon>
        <taxon>Metazoa</taxon>
        <taxon>Ecdysozoa</taxon>
        <taxon>Nematoda</taxon>
        <taxon>Chromadorea</taxon>
        <taxon>Rhabditida</taxon>
        <taxon>Spirurina</taxon>
        <taxon>Gnathostomatomorpha</taxon>
        <taxon>Gnathostomatoidea</taxon>
        <taxon>Gnathostomatidae</taxon>
        <taxon>Gnathostoma</taxon>
    </lineage>
</organism>
<comment type="caution">
    <text evidence="5">The sequence shown here is derived from an EMBL/GenBank/DDBJ whole genome shotgun (WGS) entry which is preliminary data.</text>
</comment>
<accession>A0ABD6EEA9</accession>
<dbReference type="EMBL" id="JBGFUD010000678">
    <property type="protein sequence ID" value="MFH4975032.1"/>
    <property type="molecule type" value="Genomic_DNA"/>
</dbReference>
<dbReference type="Proteomes" id="UP001608902">
    <property type="component" value="Unassembled WGS sequence"/>
</dbReference>
<evidence type="ECO:0000313" key="6">
    <source>
        <dbReference type="Proteomes" id="UP001608902"/>
    </source>
</evidence>
<sequence>MAYFDTEELIDIIRHDFMAEDDTGICSRVLSKPRRRPRAGGIPLNFRHNEDEQSESGSDSPRYMAVLGGVSTTELMEQRIRSRTVDSEKSVTSSSPSKAKLVIAGQSNESEPCTDSDCFRYRDPHSVSRPMTSMTSRLLQQRWFIVSPSLAAYSRFESLDPAVGRELKVFFPFAGSSDADPRIPYFLQIRVIPQTRVCDTIGLCCYAFAKARKTEINDPSFYQMLMAEEDGEVDEDLPPIDGHRIIAELGTCWSTVALMPRNVAGSNAERSDSYTITVYTITGGVYEFYISSLDYTLEWLLNQALQRRIEKEGTSLLTEYPTCKDCAMNDYVLETVENENCPLDLSLTIGATASMEFIILRKNSSRGEFRPHRPSSATDDADISFFSRSKNPSTDGSVRSSSRFDRISALSAIPKETIHLSPVAFEEDYQLGNVIAEYAVERTYRRLKSNWNARLLLRTNSIELLPSKIERKRSRFSISNERYSLVMLDQIGGIDMTEKQSGNRLLRILWLPLPMATVRMIQADTSKLFEWLQNDTLSNDDESIFPPESSLHSRRKLLEIYENASWKILRVEADAEDAWNIVSKLTELLDSRHRPIRRLFQFSNGGVRTPASAAEYMMNCAGESGIFDRDRRKSTASVTSRMSKWRSKVVSVVPSIQKVLSRNGSAT</sequence>
<evidence type="ECO:0000256" key="1">
    <source>
        <dbReference type="ARBA" id="ARBA00009407"/>
    </source>
</evidence>
<feature type="domain" description="CRIM" evidence="3">
    <location>
        <begin position="133"/>
        <end position="261"/>
    </location>
</feature>
<dbReference type="AlphaFoldDB" id="A0ABD6EEA9"/>
<dbReference type="InterPro" id="IPR057339">
    <property type="entry name" value="RBD_SIN1"/>
</dbReference>
<dbReference type="Pfam" id="PF16978">
    <property type="entry name" value="CRIM"/>
    <property type="match status" value="1"/>
</dbReference>
<evidence type="ECO:0000256" key="2">
    <source>
        <dbReference type="SAM" id="MobiDB-lite"/>
    </source>
</evidence>
<feature type="compositionally biased region" description="Polar residues" evidence="2">
    <location>
        <begin position="386"/>
        <end position="399"/>
    </location>
</feature>
<comment type="similarity">
    <text evidence="1">Belongs to the SIN1 family.</text>
</comment>
<reference evidence="5 6" key="1">
    <citation type="submission" date="2024-08" db="EMBL/GenBank/DDBJ databases">
        <title>Gnathostoma spinigerum genome.</title>
        <authorList>
            <person name="Gonzalez-Bertolin B."/>
            <person name="Monzon S."/>
            <person name="Zaballos A."/>
            <person name="Jimenez P."/>
            <person name="Dekumyoy P."/>
            <person name="Varona S."/>
            <person name="Cuesta I."/>
            <person name="Sumanam S."/>
            <person name="Adisakwattana P."/>
            <person name="Gasser R.B."/>
            <person name="Hernandez-Gonzalez A."/>
            <person name="Young N.D."/>
            <person name="Perteguer M.J."/>
        </authorList>
    </citation>
    <scope>NUCLEOTIDE SEQUENCE [LARGE SCALE GENOMIC DNA]</scope>
    <source>
        <strain evidence="5">AL3</strain>
        <tissue evidence="5">Liver</tissue>
    </source>
</reference>
<name>A0ABD6EEA9_9BILA</name>
<dbReference type="InterPro" id="IPR008828">
    <property type="entry name" value="Sin1/Avo1"/>
</dbReference>
<proteinExistence type="inferred from homology"/>
<evidence type="ECO:0008006" key="7">
    <source>
        <dbReference type="Google" id="ProtNLM"/>
    </source>
</evidence>
<dbReference type="PANTHER" id="PTHR13335">
    <property type="entry name" value="TARGET OF RAPAMYCIN COMPLEX 2 SUBUNIT MAPKAP1"/>
    <property type="match status" value="1"/>
</dbReference>